<evidence type="ECO:0000256" key="3">
    <source>
        <dbReference type="ARBA" id="ARBA00022483"/>
    </source>
</evidence>
<dbReference type="FunFam" id="2.30.29.90:FF:000003">
    <property type="entry name" value="Exocyst complex component Sec3"/>
    <property type="match status" value="1"/>
</dbReference>
<proteinExistence type="inferred from homology"/>
<feature type="compositionally biased region" description="Polar residues" evidence="5">
    <location>
        <begin position="449"/>
        <end position="461"/>
    </location>
</feature>
<feature type="region of interest" description="Disordered" evidence="5">
    <location>
        <begin position="213"/>
        <end position="615"/>
    </location>
</feature>
<evidence type="ECO:0000256" key="5">
    <source>
        <dbReference type="SAM" id="MobiDB-lite"/>
    </source>
</evidence>
<dbReference type="Pfam" id="PF20654">
    <property type="entry name" value="Sec3_C-term"/>
    <property type="match status" value="1"/>
</dbReference>
<evidence type="ECO:0000313" key="7">
    <source>
        <dbReference type="EMBL" id="KAE9967418.1"/>
    </source>
</evidence>
<evidence type="ECO:0000256" key="1">
    <source>
        <dbReference type="ARBA" id="ARBA00006518"/>
    </source>
</evidence>
<feature type="region of interest" description="Disordered" evidence="5">
    <location>
        <begin position="640"/>
        <end position="769"/>
    </location>
</feature>
<reference evidence="7 8" key="1">
    <citation type="submission" date="2019-11" db="EMBL/GenBank/DDBJ databases">
        <title>Venturia inaequalis Genome Resource.</title>
        <authorList>
            <person name="Lichtner F.J."/>
        </authorList>
    </citation>
    <scope>NUCLEOTIDE SEQUENCE [LARGE SCALE GENOMIC DNA]</scope>
    <source>
        <strain evidence="7">Bline_iso_100314</strain>
    </source>
</reference>
<gene>
    <name evidence="7" type="ORF">BLS_006378</name>
</gene>
<comment type="caution">
    <text evidence="7">The sequence shown here is derived from an EMBL/GenBank/DDBJ whole genome shotgun (WGS) entry which is preliminary data.</text>
</comment>
<dbReference type="PANTHER" id="PTHR16092:SF14">
    <property type="entry name" value="EXOCYST COMPLEX COMPONENT 1 ISOFORM X1"/>
    <property type="match status" value="1"/>
</dbReference>
<feature type="compositionally biased region" description="Polar residues" evidence="5">
    <location>
        <begin position="499"/>
        <end position="518"/>
    </location>
</feature>
<keyword evidence="3" id="KW-0268">Exocytosis</keyword>
<dbReference type="Pfam" id="PF15277">
    <property type="entry name" value="Sec3-PIP2_bind"/>
    <property type="match status" value="1"/>
</dbReference>
<feature type="compositionally biased region" description="Basic and acidic residues" evidence="5">
    <location>
        <begin position="644"/>
        <end position="653"/>
    </location>
</feature>
<dbReference type="InterPro" id="IPR028258">
    <property type="entry name" value="Sec3-PIP2_bind"/>
</dbReference>
<feature type="compositionally biased region" description="Polar residues" evidence="5">
    <location>
        <begin position="257"/>
        <end position="280"/>
    </location>
</feature>
<evidence type="ECO:0000256" key="2">
    <source>
        <dbReference type="ARBA" id="ARBA00022448"/>
    </source>
</evidence>
<feature type="region of interest" description="Disordered" evidence="5">
    <location>
        <begin position="1"/>
        <end position="51"/>
    </location>
</feature>
<feature type="compositionally biased region" description="Polar residues" evidence="5">
    <location>
        <begin position="680"/>
        <end position="693"/>
    </location>
</feature>
<dbReference type="GO" id="GO:0000145">
    <property type="term" value="C:exocyst"/>
    <property type="evidence" value="ECO:0007669"/>
    <property type="project" value="InterPro"/>
</dbReference>
<feature type="compositionally biased region" description="Low complexity" evidence="5">
    <location>
        <begin position="31"/>
        <end position="42"/>
    </location>
</feature>
<feature type="compositionally biased region" description="Polar residues" evidence="5">
    <location>
        <begin position="354"/>
        <end position="396"/>
    </location>
</feature>
<dbReference type="Gene3D" id="2.30.29.90">
    <property type="match status" value="1"/>
</dbReference>
<dbReference type="SMART" id="SM01313">
    <property type="entry name" value="Sec3-PIP2_bind"/>
    <property type="match status" value="1"/>
</dbReference>
<feature type="compositionally biased region" description="Low complexity" evidence="5">
    <location>
        <begin position="708"/>
        <end position="720"/>
    </location>
</feature>
<organism evidence="7 8">
    <name type="scientific">Venturia inaequalis</name>
    <name type="common">Apple scab fungus</name>
    <dbReference type="NCBI Taxonomy" id="5025"/>
    <lineage>
        <taxon>Eukaryota</taxon>
        <taxon>Fungi</taxon>
        <taxon>Dikarya</taxon>
        <taxon>Ascomycota</taxon>
        <taxon>Pezizomycotina</taxon>
        <taxon>Dothideomycetes</taxon>
        <taxon>Pleosporomycetidae</taxon>
        <taxon>Venturiales</taxon>
        <taxon>Venturiaceae</taxon>
        <taxon>Venturia</taxon>
    </lineage>
</organism>
<dbReference type="Pfam" id="PF09763">
    <property type="entry name" value="Sec3_CC"/>
    <property type="match status" value="1"/>
</dbReference>
<feature type="compositionally biased region" description="Polar residues" evidence="5">
    <location>
        <begin position="287"/>
        <end position="311"/>
    </location>
</feature>
<evidence type="ECO:0000256" key="4">
    <source>
        <dbReference type="ARBA" id="ARBA00023054"/>
    </source>
</evidence>
<feature type="compositionally biased region" description="Polar residues" evidence="5">
    <location>
        <begin position="476"/>
        <end position="491"/>
    </location>
</feature>
<feature type="compositionally biased region" description="Pro residues" evidence="5">
    <location>
        <begin position="428"/>
        <end position="437"/>
    </location>
</feature>
<dbReference type="InterPro" id="IPR048628">
    <property type="entry name" value="Sec3_C"/>
</dbReference>
<sequence length="1549" mass="169375">MDPRYRQQQGPGLPSGPQSGVRPPQRPSQNSLHSATSSAALSQPGQMTRAERFEEEKRRIIESCFFKTDDGGQLAESYITHIRVTEYSSYPQTPHPPDSPSANKERMIIVAVKNTGRVRLHKARENANRSFSIGKTWNMEELTGVMSWSHFSPRSEEEAQLKSWAGDVGFTVTIAKQYYWQAGTEKEKEFFIASLVKIFRKYTQGKLPELRGFSPRELEQMTGSSASGSASSSRVGSGASPGRPLQPPPFSPDRGLTSANFAGQRGLTQTDGQTFDSNSGRPMPGNRPTTSNSDRSNFSQGRSPSALSGTPPSGGFNGWQDPGRQPRLQPSRDGNLRQQNSRDPLMPPRAAPPTNGSFTSQASSRSEFGQQRIGTPDSPAQSRQAALNQADRSPSRTPDALQIQKHGEQAGPNGLGIGNVQDRWRPNGAPPVPPPSQDVPMPLRPANGATVTPKGSQTSLRDQPVPERRRPFMTGAQMNGSQSILNKGPTSQPMPPTPTKATQQMMPPPASRNNSSQPMPDGRLMGIPGAFVESPAPSDKIEKEGLIPLPLKPSAPPAQVEPPTVPLPAKPEPEPTPITKDTSALSDGEAKDIEQTEDGTDLSRPGLGPMFGAQKKSARDLFKSAANKYGAFVPRAGGAAAKLKAGEVSKNEPDGISGVVPAPGLLRSRTDESMKADSPATDTSIQATPTSALAPNPNDKIPPPAEPVPEVTVSSPISPSQEKENALPVQQYEVSKEVEAEVPVENAQQKKAKADKEETARRKKRRSQQQNKYLSVLGVDSAALENRGLDFEMMLDDFGWGTDVSKAKTIEALEADIRREISRVEAGSWLGHLEQKDDRVEAVEILLDQTIAEVDELDGLLTLYSVELGSLNDDIAFIEAQSQGLQVQTANQKLLQAELQSLVDTISITPRQLEALKRATPSNRDGLDSIEQALLLLYKAMVTIDPTIRQGSRSQSNAGLNSELSTMVALREKGGQYLSESITFLSRFTEFMRMGFPAAFMQVNKSGGAKLSIESHDAARAELWQYSPIMLFAKEIDPPQWEALLVAYQKAARDSYQDEFTANGKAWKQFARKSTGDEQEILFTFNEKEDAGLTGTARKLTVKRSQTLARGLRTASGEKSATKSIQSGTLWPFEAFSGAMDEMIPLIFMEQNFIVDYFHATGTQYMDFADAVAAAPPESRRGTNLRARKAFEPDRNLAARITAAMADMYSFFPKEINDFITWAVRDDPLQGIGIMHALCRNNSFEDTNQEFLTKTLTGITNALASRWNKFVDEQIRAIEDTKVKIKKRKGVIGFIKIFPNFSAAIENMLPSALDEPASISEVRRMVDVGYGKINKAMFESLSVIAKGSPGMAPGSATAGGLSADPEDKEALNYQILLIENMNHYVEEVETRGDSVLEDGKREAQEEMEEHLGRYVDTVLRRPLGRVMDFLDSIGHAVKNLPIGTPPTAIATKSSTSTSAFRKLIQSTDQKELRKGVEALKKRVEKHFGDADDLNLSRHLVGTVMKHCEGTYVGIFQQVQDAGREIYEGEAGDGVLATRDEVARWFRPSR</sequence>
<feature type="compositionally biased region" description="Low complexity" evidence="5">
    <location>
        <begin position="223"/>
        <end position="243"/>
    </location>
</feature>
<feature type="compositionally biased region" description="Low complexity" evidence="5">
    <location>
        <begin position="7"/>
        <end position="20"/>
    </location>
</feature>
<comment type="similarity">
    <text evidence="1">Belongs to the SEC3 family.</text>
</comment>
<keyword evidence="4" id="KW-0175">Coiled coil</keyword>
<dbReference type="CDD" id="cd13315">
    <property type="entry name" value="PH_Sec3"/>
    <property type="match status" value="1"/>
</dbReference>
<accession>A0A8H3YPN5</accession>
<dbReference type="GO" id="GO:0005546">
    <property type="term" value="F:phosphatidylinositol-4,5-bisphosphate binding"/>
    <property type="evidence" value="ECO:0007669"/>
    <property type="project" value="TreeGrafter"/>
</dbReference>
<dbReference type="GO" id="GO:0006893">
    <property type="term" value="P:Golgi to plasma membrane transport"/>
    <property type="evidence" value="ECO:0007669"/>
    <property type="project" value="TreeGrafter"/>
</dbReference>
<evidence type="ECO:0000313" key="8">
    <source>
        <dbReference type="Proteomes" id="UP000433883"/>
    </source>
</evidence>
<feature type="domain" description="Exocyst complex component Sec3 PIP2-binding N-terminal" evidence="6">
    <location>
        <begin position="101"/>
        <end position="202"/>
    </location>
</feature>
<protein>
    <recommendedName>
        <fullName evidence="6">Exocyst complex component Sec3 PIP2-binding N-terminal domain-containing protein</fullName>
    </recommendedName>
</protein>
<dbReference type="GO" id="GO:0005886">
    <property type="term" value="C:plasma membrane"/>
    <property type="evidence" value="ECO:0007669"/>
    <property type="project" value="TreeGrafter"/>
</dbReference>
<keyword evidence="2" id="KW-0813">Transport</keyword>
<dbReference type="EMBL" id="WNWQ01000469">
    <property type="protein sequence ID" value="KAE9967418.1"/>
    <property type="molecule type" value="Genomic_DNA"/>
</dbReference>
<feature type="compositionally biased region" description="Pro residues" evidence="5">
    <location>
        <begin position="550"/>
        <end position="576"/>
    </location>
</feature>
<evidence type="ECO:0000259" key="6">
    <source>
        <dbReference type="SMART" id="SM01313"/>
    </source>
</evidence>
<dbReference type="Proteomes" id="UP000433883">
    <property type="component" value="Unassembled WGS sequence"/>
</dbReference>
<dbReference type="InterPro" id="IPR019160">
    <property type="entry name" value="Sec3_CC"/>
</dbReference>
<dbReference type="PANTHER" id="PTHR16092">
    <property type="entry name" value="SEC3/SYNTAXIN-RELATED"/>
    <property type="match status" value="1"/>
</dbReference>
<dbReference type="GO" id="GO:0006887">
    <property type="term" value="P:exocytosis"/>
    <property type="evidence" value="ECO:0007669"/>
    <property type="project" value="UniProtKB-KW"/>
</dbReference>
<name>A0A8H3YPN5_VENIN</name>